<evidence type="ECO:0000256" key="5">
    <source>
        <dbReference type="SAM" id="MobiDB-lite"/>
    </source>
</evidence>
<evidence type="ECO:0000259" key="6">
    <source>
        <dbReference type="Pfam" id="PF00675"/>
    </source>
</evidence>
<dbReference type="InterPro" id="IPR050361">
    <property type="entry name" value="MPP/UQCRC_Complex"/>
</dbReference>
<proteinExistence type="inferred from homology"/>
<organism evidence="8 9">
    <name type="scientific">Lichenibacterium ramalinae</name>
    <dbReference type="NCBI Taxonomy" id="2316527"/>
    <lineage>
        <taxon>Bacteria</taxon>
        <taxon>Pseudomonadati</taxon>
        <taxon>Pseudomonadota</taxon>
        <taxon>Alphaproteobacteria</taxon>
        <taxon>Hyphomicrobiales</taxon>
        <taxon>Lichenihabitantaceae</taxon>
        <taxon>Lichenibacterium</taxon>
    </lineage>
</organism>
<feature type="domain" description="Peptidase M16 N-terminal" evidence="6">
    <location>
        <begin position="13"/>
        <end position="160"/>
    </location>
</feature>
<keyword evidence="3" id="KW-0645">Protease</keyword>
<dbReference type="RefSeq" id="WP_129217849.1">
    <property type="nucleotide sequence ID" value="NZ_QYBC01000002.1"/>
</dbReference>
<evidence type="ECO:0000313" key="8">
    <source>
        <dbReference type="EMBL" id="RYB07248.1"/>
    </source>
</evidence>
<dbReference type="EMBL" id="QYBC01000002">
    <property type="protein sequence ID" value="RYB07248.1"/>
    <property type="molecule type" value="Genomic_DNA"/>
</dbReference>
<dbReference type="InterPro" id="IPR011765">
    <property type="entry name" value="Pept_M16_N"/>
</dbReference>
<keyword evidence="9" id="KW-1185">Reference proteome</keyword>
<dbReference type="GO" id="GO:0046872">
    <property type="term" value="F:metal ion binding"/>
    <property type="evidence" value="ECO:0007669"/>
    <property type="project" value="InterPro"/>
</dbReference>
<keyword evidence="3" id="KW-0378">Hydrolase</keyword>
<gene>
    <name evidence="8" type="ORF">D3272_04090</name>
</gene>
<dbReference type="PANTHER" id="PTHR11851">
    <property type="entry name" value="METALLOPROTEASE"/>
    <property type="match status" value="1"/>
</dbReference>
<dbReference type="PANTHER" id="PTHR11851:SF49">
    <property type="entry name" value="MITOCHONDRIAL-PROCESSING PEPTIDASE SUBUNIT ALPHA"/>
    <property type="match status" value="1"/>
</dbReference>
<dbReference type="Pfam" id="PF05193">
    <property type="entry name" value="Peptidase_M16_C"/>
    <property type="match status" value="1"/>
</dbReference>
<comment type="similarity">
    <text evidence="2 4">Belongs to the peptidase M16 family.</text>
</comment>
<protein>
    <submittedName>
        <fullName evidence="8">Insulinase family protein</fullName>
    </submittedName>
</protein>
<dbReference type="GO" id="GO:0006508">
    <property type="term" value="P:proteolysis"/>
    <property type="evidence" value="ECO:0007669"/>
    <property type="project" value="InterPro"/>
</dbReference>
<evidence type="ECO:0000256" key="1">
    <source>
        <dbReference type="ARBA" id="ARBA00001947"/>
    </source>
</evidence>
<dbReference type="GO" id="GO:0004222">
    <property type="term" value="F:metalloendopeptidase activity"/>
    <property type="evidence" value="ECO:0007669"/>
    <property type="project" value="InterPro"/>
</dbReference>
<comment type="caution">
    <text evidence="8">The sequence shown here is derived from an EMBL/GenBank/DDBJ whole genome shotgun (WGS) entry which is preliminary data.</text>
</comment>
<evidence type="ECO:0000313" key="9">
    <source>
        <dbReference type="Proteomes" id="UP000289411"/>
    </source>
</evidence>
<dbReference type="PROSITE" id="PS00143">
    <property type="entry name" value="INSULINASE"/>
    <property type="match status" value="1"/>
</dbReference>
<dbReference type="InterPro" id="IPR011249">
    <property type="entry name" value="Metalloenz_LuxS/M16"/>
</dbReference>
<evidence type="ECO:0000256" key="2">
    <source>
        <dbReference type="ARBA" id="ARBA00007261"/>
    </source>
</evidence>
<reference evidence="8 9" key="2">
    <citation type="submission" date="2019-02" db="EMBL/GenBank/DDBJ databases">
        <title>'Lichenibacterium ramalinii' gen. nov. sp. nov., 'Lichenibacterium minor' gen. nov. sp. nov.</title>
        <authorList>
            <person name="Pankratov T."/>
        </authorList>
    </citation>
    <scope>NUCLEOTIDE SEQUENCE [LARGE SCALE GENOMIC DNA]</scope>
    <source>
        <strain evidence="8 9">RmlP001</strain>
    </source>
</reference>
<dbReference type="Pfam" id="PF00675">
    <property type="entry name" value="Peptidase_M16"/>
    <property type="match status" value="1"/>
</dbReference>
<evidence type="ECO:0000256" key="4">
    <source>
        <dbReference type="RuleBase" id="RU004447"/>
    </source>
</evidence>
<name>A0A4V1RJ66_9HYPH</name>
<feature type="domain" description="Peptidase M16 C-terminal" evidence="7">
    <location>
        <begin position="167"/>
        <end position="338"/>
    </location>
</feature>
<reference evidence="8 9" key="1">
    <citation type="submission" date="2018-09" db="EMBL/GenBank/DDBJ databases">
        <authorList>
            <person name="Grouzdev D.S."/>
            <person name="Krutkina M.S."/>
        </authorList>
    </citation>
    <scope>NUCLEOTIDE SEQUENCE [LARGE SCALE GENOMIC DNA]</scope>
    <source>
        <strain evidence="8 9">RmlP001</strain>
    </source>
</reference>
<dbReference type="Gene3D" id="3.30.830.10">
    <property type="entry name" value="Metalloenzyme, LuxS/M16 peptidase-like"/>
    <property type="match status" value="2"/>
</dbReference>
<dbReference type="AlphaFoldDB" id="A0A4V1RJ66"/>
<dbReference type="SUPFAM" id="SSF63411">
    <property type="entry name" value="LuxS/MPP-like metallohydrolase"/>
    <property type="match status" value="2"/>
</dbReference>
<evidence type="ECO:0000256" key="3">
    <source>
        <dbReference type="ARBA" id="ARBA00023049"/>
    </source>
</evidence>
<comment type="cofactor">
    <cofactor evidence="1">
        <name>Zn(2+)</name>
        <dbReference type="ChEBI" id="CHEBI:29105"/>
    </cofactor>
</comment>
<dbReference type="Proteomes" id="UP000289411">
    <property type="component" value="Unassembled WGS sequence"/>
</dbReference>
<dbReference type="InterPro" id="IPR007863">
    <property type="entry name" value="Peptidase_M16_C"/>
</dbReference>
<feature type="region of interest" description="Disordered" evidence="5">
    <location>
        <begin position="412"/>
        <end position="441"/>
    </location>
</feature>
<dbReference type="FunFam" id="3.30.830.10:FF:000008">
    <property type="entry name" value="Mitochondrial-processing peptidase subunit beta"/>
    <property type="match status" value="1"/>
</dbReference>
<sequence length="441" mass="47190">MTARITTLPSGLRVITDAIPHMHTTSLGLWVGIGSRHETEAEHGLSHFLEHMAFKGTRRRSARRIAEEIEGAGGDINAATSTEQTAYYARVLPGDAPLALDILSDILTDSAFDPVEIEREKEVVLQELGAVEDVPDDLVFELFTEHAYPGQPIGRPILGTPAGVKRFDRDAVKGFLERRYRADQTVIAAAGAVDHDTVVAEVERRFAALQNLTGPATPAASYRGGDIRLKRRLEQAHIVIGFEGLSFHDPRRYAAHVFSHALGGGMSSRLFQEVREERGLAYTINSFDWTYADTGLFGFYAATGASNVAELVPVALDCMAETTATLTAEEVERAKAQLKVSLLVAMESSSSRAEQIARQHMAYGRLIGADEILREVDAVTVESARAAGAAMIRSAPTVSAIGPVGKVPGPDAVAARLGSAAGPASSRLRSGSADPTGGSRH</sequence>
<accession>A0A4V1RJ66</accession>
<evidence type="ECO:0000259" key="7">
    <source>
        <dbReference type="Pfam" id="PF05193"/>
    </source>
</evidence>
<keyword evidence="3" id="KW-0482">Metalloprotease</keyword>
<dbReference type="OrthoDB" id="9811314at2"/>
<dbReference type="InterPro" id="IPR001431">
    <property type="entry name" value="Pept_M16_Zn_BS"/>
</dbReference>